<accession>A0A8X6S3J0</accession>
<organism evidence="1 2">
    <name type="scientific">Trichonephila clavipes</name>
    <name type="common">Golden silk orbweaver</name>
    <name type="synonym">Nephila clavipes</name>
    <dbReference type="NCBI Taxonomy" id="2585209"/>
    <lineage>
        <taxon>Eukaryota</taxon>
        <taxon>Metazoa</taxon>
        <taxon>Ecdysozoa</taxon>
        <taxon>Arthropoda</taxon>
        <taxon>Chelicerata</taxon>
        <taxon>Arachnida</taxon>
        <taxon>Araneae</taxon>
        <taxon>Araneomorphae</taxon>
        <taxon>Entelegynae</taxon>
        <taxon>Araneoidea</taxon>
        <taxon>Nephilidae</taxon>
        <taxon>Trichonephila</taxon>
    </lineage>
</organism>
<dbReference type="AlphaFoldDB" id="A0A8X6S3J0"/>
<keyword evidence="2" id="KW-1185">Reference proteome</keyword>
<evidence type="ECO:0000313" key="2">
    <source>
        <dbReference type="Proteomes" id="UP000887159"/>
    </source>
</evidence>
<sequence length="66" mass="7034">MTQRPAPESLLKIIFCACKTGCGTSCGCRKIGLNCTAACLECNGDSCTNPSPTIYINEIDDDDNNE</sequence>
<dbReference type="EMBL" id="BMAU01021243">
    <property type="protein sequence ID" value="GFY03960.1"/>
    <property type="molecule type" value="Genomic_DNA"/>
</dbReference>
<name>A0A8X6S3J0_TRICX</name>
<reference evidence="1" key="1">
    <citation type="submission" date="2020-08" db="EMBL/GenBank/DDBJ databases">
        <title>Multicomponent nature underlies the extraordinary mechanical properties of spider dragline silk.</title>
        <authorList>
            <person name="Kono N."/>
            <person name="Nakamura H."/>
            <person name="Mori M."/>
            <person name="Yoshida Y."/>
            <person name="Ohtoshi R."/>
            <person name="Malay A.D."/>
            <person name="Moran D.A.P."/>
            <person name="Tomita M."/>
            <person name="Numata K."/>
            <person name="Arakawa K."/>
        </authorList>
    </citation>
    <scope>NUCLEOTIDE SEQUENCE</scope>
</reference>
<dbReference type="Proteomes" id="UP000887159">
    <property type="component" value="Unassembled WGS sequence"/>
</dbReference>
<comment type="caution">
    <text evidence="1">The sequence shown here is derived from an EMBL/GenBank/DDBJ whole genome shotgun (WGS) entry which is preliminary data.</text>
</comment>
<gene>
    <name evidence="1" type="ORF">TNCV_1197391</name>
</gene>
<proteinExistence type="predicted"/>
<evidence type="ECO:0000313" key="1">
    <source>
        <dbReference type="EMBL" id="GFY03960.1"/>
    </source>
</evidence>
<protein>
    <submittedName>
        <fullName evidence="1">Uncharacterized protein</fullName>
    </submittedName>
</protein>